<evidence type="ECO:0000256" key="1">
    <source>
        <dbReference type="SAM" id="MobiDB-lite"/>
    </source>
</evidence>
<protein>
    <submittedName>
        <fullName evidence="2">Uncharacterized protein</fullName>
    </submittedName>
</protein>
<accession>A0A0E9UM75</accession>
<dbReference type="EMBL" id="GBXM01041685">
    <property type="protein sequence ID" value="JAH66892.1"/>
    <property type="molecule type" value="Transcribed_RNA"/>
</dbReference>
<feature type="region of interest" description="Disordered" evidence="1">
    <location>
        <begin position="22"/>
        <end position="58"/>
    </location>
</feature>
<reference evidence="2" key="2">
    <citation type="journal article" date="2015" name="Fish Shellfish Immunol.">
        <title>Early steps in the European eel (Anguilla anguilla)-Vibrio vulnificus interaction in the gills: Role of the RtxA13 toxin.</title>
        <authorList>
            <person name="Callol A."/>
            <person name="Pajuelo D."/>
            <person name="Ebbesson L."/>
            <person name="Teles M."/>
            <person name="MacKenzie S."/>
            <person name="Amaro C."/>
        </authorList>
    </citation>
    <scope>NUCLEOTIDE SEQUENCE</scope>
</reference>
<proteinExistence type="predicted"/>
<organism evidence="2">
    <name type="scientific">Anguilla anguilla</name>
    <name type="common">European freshwater eel</name>
    <name type="synonym">Muraena anguilla</name>
    <dbReference type="NCBI Taxonomy" id="7936"/>
    <lineage>
        <taxon>Eukaryota</taxon>
        <taxon>Metazoa</taxon>
        <taxon>Chordata</taxon>
        <taxon>Craniata</taxon>
        <taxon>Vertebrata</taxon>
        <taxon>Euteleostomi</taxon>
        <taxon>Actinopterygii</taxon>
        <taxon>Neopterygii</taxon>
        <taxon>Teleostei</taxon>
        <taxon>Anguilliformes</taxon>
        <taxon>Anguillidae</taxon>
        <taxon>Anguilla</taxon>
    </lineage>
</organism>
<reference evidence="2" key="1">
    <citation type="submission" date="2014-11" db="EMBL/GenBank/DDBJ databases">
        <authorList>
            <person name="Amaro Gonzalez C."/>
        </authorList>
    </citation>
    <scope>NUCLEOTIDE SEQUENCE</scope>
</reference>
<evidence type="ECO:0000313" key="2">
    <source>
        <dbReference type="EMBL" id="JAH66892.1"/>
    </source>
</evidence>
<dbReference type="AlphaFoldDB" id="A0A0E9UM75"/>
<sequence>MFSSQAAFVQLSLKHCIGYFHDDKQRQNSPSDSIQKQGHKEKQSSQSRTFARMNIRMK</sequence>
<feature type="compositionally biased region" description="Polar residues" evidence="1">
    <location>
        <begin position="27"/>
        <end position="36"/>
    </location>
</feature>
<name>A0A0E9UM75_ANGAN</name>